<evidence type="ECO:0000256" key="3">
    <source>
        <dbReference type="ARBA" id="ARBA00022692"/>
    </source>
</evidence>
<evidence type="ECO:0000256" key="4">
    <source>
        <dbReference type="ARBA" id="ARBA00022857"/>
    </source>
</evidence>
<dbReference type="InterPro" id="IPR020904">
    <property type="entry name" value="Sc_DH/Rdtase_CS"/>
</dbReference>
<dbReference type="InterPro" id="IPR036291">
    <property type="entry name" value="NAD(P)-bd_dom_sf"/>
</dbReference>
<reference evidence="12 13" key="1">
    <citation type="submission" date="2015-09" db="EMBL/GenBank/DDBJ databases">
        <title>Atta colombica WGS genome.</title>
        <authorList>
            <person name="Nygaard S."/>
            <person name="Hu H."/>
            <person name="Boomsma J."/>
            <person name="Zhang G."/>
        </authorList>
    </citation>
    <scope>NUCLEOTIDE SEQUENCE [LARGE SCALE GENOMIC DNA]</scope>
    <source>
        <strain evidence="12">Treedump-2</strain>
        <tissue evidence="12">Whole body</tissue>
    </source>
</reference>
<evidence type="ECO:0000256" key="2">
    <source>
        <dbReference type="ARBA" id="ARBA00006484"/>
    </source>
</evidence>
<evidence type="ECO:0000313" key="13">
    <source>
        <dbReference type="Proteomes" id="UP000078540"/>
    </source>
</evidence>
<protein>
    <recommendedName>
        <fullName evidence="10">Short-chain dehydrogenase/reductase 3</fullName>
    </recommendedName>
    <alternativeName>
        <fullName evidence="11">Retinal short-chain dehydrogenase/reductase 1</fullName>
    </alternativeName>
</protein>
<comment type="function">
    <text evidence="9">Catalyzes the reduction of all-trans-retinal to all-trans-retinol in the presence of NADPH.</text>
</comment>
<sequence>MVKAYNGALILADILLLILKILYYICESVYKFFVPAEEKSVAGEIVLITGTGHGIGKELALRYASLGATVICWDVNQESNEETVNEIKKTGTAAAYAYQCDVSNREEVFSVAERVKQEVGNVTILVNNAGIMPCHTFLDYTIDEIKRIFDINMLQAFLPSMIEKNHGHVVALSSLAGINGFPNLVPYCASKFAVRGLMEAISEELRTSSKGKSLIKFTTIYPYMVDTGLCKKPKIKFPSAMPLVSPGQAASRIIQAQRCNYREKTVPPFWLLCNLISSLFIICILLIFDIFIFQFIMNAFNIIQILLNVLRLILQILYYICQSVYYNFFGLEEKNVNGEIVLITGAGHGIGKELAIQYACLGAKVVCLDINKRTNEQTAKEIKEIGKDAYAYECDVTKREDVFAVAKRVKGEIGDVTILVNNAGIMPCHTFLDHTVDEIIQMFNINVLGHFWATYLPSMIKRNHGHIVALSSIAGIVGFSNLVPYSATKHAVRGILFSGMMDALEDELHLFNKEKSLIKFTTICPYMVDTGLCKNPKINKMFEIFLQLNSSKDTAAQIIKAQRQNIKIKSVPSFWLPLIKFIR</sequence>
<evidence type="ECO:0000256" key="9">
    <source>
        <dbReference type="ARBA" id="ARBA00059620"/>
    </source>
</evidence>
<dbReference type="Pfam" id="PF00106">
    <property type="entry name" value="adh_short"/>
    <property type="match status" value="2"/>
</dbReference>
<dbReference type="CDD" id="cd05339">
    <property type="entry name" value="17beta-HSDXI-like_SDR_c"/>
    <property type="match status" value="2"/>
</dbReference>
<dbReference type="PRINTS" id="PR00080">
    <property type="entry name" value="SDRFAMILY"/>
</dbReference>
<evidence type="ECO:0000256" key="1">
    <source>
        <dbReference type="ARBA" id="ARBA00004141"/>
    </source>
</evidence>
<evidence type="ECO:0000256" key="8">
    <source>
        <dbReference type="ARBA" id="ARBA00023136"/>
    </source>
</evidence>
<dbReference type="SUPFAM" id="SSF51735">
    <property type="entry name" value="NAD(P)-binding Rossmann-fold domains"/>
    <property type="match status" value="2"/>
</dbReference>
<gene>
    <name evidence="12" type="ORF">ALC53_08533</name>
</gene>
<keyword evidence="13" id="KW-1185">Reference proteome</keyword>
<evidence type="ECO:0000256" key="5">
    <source>
        <dbReference type="ARBA" id="ARBA00022989"/>
    </source>
</evidence>
<evidence type="ECO:0000256" key="6">
    <source>
        <dbReference type="ARBA" id="ARBA00023002"/>
    </source>
</evidence>
<keyword evidence="3" id="KW-0812">Transmembrane</keyword>
<dbReference type="FunFam" id="3.40.50.720:FF:000131">
    <property type="entry name" value="Short-chain dehydrogenase/reductase 3"/>
    <property type="match status" value="2"/>
</dbReference>
<keyword evidence="8" id="KW-0472">Membrane</keyword>
<keyword evidence="4" id="KW-0521">NADP</keyword>
<comment type="subcellular location">
    <subcellularLocation>
        <location evidence="1">Membrane</location>
        <topology evidence="1">Multi-pass membrane protein</topology>
    </subcellularLocation>
</comment>
<dbReference type="PROSITE" id="PS00061">
    <property type="entry name" value="ADH_SHORT"/>
    <property type="match status" value="2"/>
</dbReference>
<dbReference type="PANTHER" id="PTHR24322:SF736">
    <property type="entry name" value="RETINOL DEHYDROGENASE 10"/>
    <property type="match status" value="1"/>
</dbReference>
<evidence type="ECO:0000256" key="11">
    <source>
        <dbReference type="ARBA" id="ARBA00082544"/>
    </source>
</evidence>
<keyword evidence="7" id="KW-0443">Lipid metabolism</keyword>
<proteinExistence type="inferred from homology"/>
<comment type="similarity">
    <text evidence="2">Belongs to the short-chain dehydrogenases/reductases (SDR) family.</text>
</comment>
<evidence type="ECO:0000256" key="7">
    <source>
        <dbReference type="ARBA" id="ARBA00023098"/>
    </source>
</evidence>
<organism evidence="12 13">
    <name type="scientific">Atta colombica</name>
    <dbReference type="NCBI Taxonomy" id="520822"/>
    <lineage>
        <taxon>Eukaryota</taxon>
        <taxon>Metazoa</taxon>
        <taxon>Ecdysozoa</taxon>
        <taxon>Arthropoda</taxon>
        <taxon>Hexapoda</taxon>
        <taxon>Insecta</taxon>
        <taxon>Pterygota</taxon>
        <taxon>Neoptera</taxon>
        <taxon>Endopterygota</taxon>
        <taxon>Hymenoptera</taxon>
        <taxon>Apocrita</taxon>
        <taxon>Aculeata</taxon>
        <taxon>Formicoidea</taxon>
        <taxon>Formicidae</taxon>
        <taxon>Myrmicinae</taxon>
        <taxon>Atta</taxon>
    </lineage>
</organism>
<dbReference type="GO" id="GO:0016020">
    <property type="term" value="C:membrane"/>
    <property type="evidence" value="ECO:0007669"/>
    <property type="project" value="UniProtKB-SubCell"/>
</dbReference>
<dbReference type="PANTHER" id="PTHR24322">
    <property type="entry name" value="PKSB"/>
    <property type="match status" value="1"/>
</dbReference>
<dbReference type="PRINTS" id="PR00081">
    <property type="entry name" value="GDHRDH"/>
</dbReference>
<keyword evidence="6" id="KW-0560">Oxidoreductase</keyword>
<evidence type="ECO:0000313" key="12">
    <source>
        <dbReference type="EMBL" id="KYM80969.1"/>
    </source>
</evidence>
<accession>A0A151I292</accession>
<keyword evidence="5" id="KW-1133">Transmembrane helix</keyword>
<evidence type="ECO:0000256" key="10">
    <source>
        <dbReference type="ARBA" id="ARBA00068717"/>
    </source>
</evidence>
<dbReference type="Gene3D" id="3.40.50.720">
    <property type="entry name" value="NAD(P)-binding Rossmann-like Domain"/>
    <property type="match status" value="2"/>
</dbReference>
<dbReference type="Proteomes" id="UP000078540">
    <property type="component" value="Unassembled WGS sequence"/>
</dbReference>
<dbReference type="EMBL" id="KQ976543">
    <property type="protein sequence ID" value="KYM80969.1"/>
    <property type="molecule type" value="Genomic_DNA"/>
</dbReference>
<dbReference type="STRING" id="520822.A0A151I292"/>
<dbReference type="GO" id="GO:0005811">
    <property type="term" value="C:lipid droplet"/>
    <property type="evidence" value="ECO:0007669"/>
    <property type="project" value="TreeGrafter"/>
</dbReference>
<dbReference type="GO" id="GO:0052650">
    <property type="term" value="F:all-trans-retinol dehydrogenase (NADP+) activity"/>
    <property type="evidence" value="ECO:0007669"/>
    <property type="project" value="UniProtKB-ARBA"/>
</dbReference>
<dbReference type="AlphaFoldDB" id="A0A151I292"/>
<dbReference type="InterPro" id="IPR002347">
    <property type="entry name" value="SDR_fam"/>
</dbReference>
<name>A0A151I292_9HYME</name>